<name>A0ABS7XVV4_9FLAO</name>
<protein>
    <submittedName>
        <fullName evidence="2">Uncharacterized protein</fullName>
    </submittedName>
</protein>
<evidence type="ECO:0000313" key="3">
    <source>
        <dbReference type="Proteomes" id="UP001198901"/>
    </source>
</evidence>
<sequence>MNNNESATTRMIKFFRKIRQRLLTENKFSKYVLYAIGEIVLVVIGILIALQVNNWNDTKKRKTRYEAVLQQIYTVIDQDIEKLILRAYGVNKQIEIIDSLIQNPESINPKLIPHLFFYIDRSPSSIESEISYQLNYLDFNPENLKEANLNKSLASYGNAINESSNKITAFVTPSLVKLKLPTPSITFGYSVLNEYENIDTTFFSKSEIDKTLKLLEDPLFLNALKSARSRKSQHLIFENDLLNLAKTNKALIREYYPSVKLLYYDIGLVGDATKYKNWDNNVRLTLTNDLEAIWEGDVILENGFVKFREGENWKFNWGGSEFPLGNIISYGDNIKVKSGAYHVILDMTKKTYKFVQLED</sequence>
<dbReference type="Gene3D" id="2.60.40.3620">
    <property type="match status" value="1"/>
</dbReference>
<dbReference type="InterPro" id="IPR045749">
    <property type="entry name" value="DUF6090"/>
</dbReference>
<comment type="caution">
    <text evidence="2">The sequence shown here is derived from an EMBL/GenBank/DDBJ whole genome shotgun (WGS) entry which is preliminary data.</text>
</comment>
<organism evidence="2 3">
    <name type="scientific">Winogradskyella alexanderae</name>
    <dbReference type="NCBI Taxonomy" id="2877123"/>
    <lineage>
        <taxon>Bacteria</taxon>
        <taxon>Pseudomonadati</taxon>
        <taxon>Bacteroidota</taxon>
        <taxon>Flavobacteriia</taxon>
        <taxon>Flavobacteriales</taxon>
        <taxon>Flavobacteriaceae</taxon>
        <taxon>Winogradskyella</taxon>
    </lineage>
</organism>
<reference evidence="3" key="1">
    <citation type="submission" date="2023-07" db="EMBL/GenBank/DDBJ databases">
        <authorList>
            <person name="Yue Y."/>
        </authorList>
    </citation>
    <scope>NUCLEOTIDE SEQUENCE [LARGE SCALE GENOMIC DNA]</scope>
    <source>
        <strain evidence="3">D23</strain>
    </source>
</reference>
<keyword evidence="1" id="KW-0812">Transmembrane</keyword>
<dbReference type="Pfam" id="PF19578">
    <property type="entry name" value="DUF6090"/>
    <property type="match status" value="1"/>
</dbReference>
<dbReference type="Proteomes" id="UP001198901">
    <property type="component" value="Unassembled WGS sequence"/>
</dbReference>
<keyword evidence="3" id="KW-1185">Reference proteome</keyword>
<feature type="transmembrane region" description="Helical" evidence="1">
    <location>
        <begin position="31"/>
        <end position="52"/>
    </location>
</feature>
<keyword evidence="1" id="KW-1133">Transmembrane helix</keyword>
<dbReference type="EMBL" id="JAIUJR010000009">
    <property type="protein sequence ID" value="MCA0133553.1"/>
    <property type="molecule type" value="Genomic_DNA"/>
</dbReference>
<gene>
    <name evidence="2" type="ORF">LBU54_13230</name>
</gene>
<proteinExistence type="predicted"/>
<accession>A0ABS7XVV4</accession>
<evidence type="ECO:0000256" key="1">
    <source>
        <dbReference type="SAM" id="Phobius"/>
    </source>
</evidence>
<evidence type="ECO:0000313" key="2">
    <source>
        <dbReference type="EMBL" id="MCA0133553.1"/>
    </source>
</evidence>
<keyword evidence="1" id="KW-0472">Membrane</keyword>